<organism evidence="8 9">
    <name type="scientific">Camellia sinensis var. sinensis</name>
    <name type="common">China tea</name>
    <dbReference type="NCBI Taxonomy" id="542762"/>
    <lineage>
        <taxon>Eukaryota</taxon>
        <taxon>Viridiplantae</taxon>
        <taxon>Streptophyta</taxon>
        <taxon>Embryophyta</taxon>
        <taxon>Tracheophyta</taxon>
        <taxon>Spermatophyta</taxon>
        <taxon>Magnoliopsida</taxon>
        <taxon>eudicotyledons</taxon>
        <taxon>Gunneridae</taxon>
        <taxon>Pentapetalae</taxon>
        <taxon>asterids</taxon>
        <taxon>Ericales</taxon>
        <taxon>Theaceae</taxon>
        <taxon>Camellia</taxon>
    </lineage>
</organism>
<dbReference type="GO" id="GO:0004714">
    <property type="term" value="F:transmembrane receptor protein tyrosine kinase activity"/>
    <property type="evidence" value="ECO:0007669"/>
    <property type="project" value="InterPro"/>
</dbReference>
<dbReference type="PROSITE" id="PS50011">
    <property type="entry name" value="PROTEIN_KINASE_DOM"/>
    <property type="match status" value="1"/>
</dbReference>
<dbReference type="GO" id="GO:0004674">
    <property type="term" value="F:protein serine/threonine kinase activity"/>
    <property type="evidence" value="ECO:0007669"/>
    <property type="project" value="UniProtKB-KW"/>
</dbReference>
<dbReference type="FunFam" id="3.30.200.20:FF:000039">
    <property type="entry name" value="receptor-like protein kinase FERONIA"/>
    <property type="match status" value="1"/>
</dbReference>
<dbReference type="InterPro" id="IPR000719">
    <property type="entry name" value="Prot_kinase_dom"/>
</dbReference>
<name>A0A4S4EFJ4_CAMSN</name>
<gene>
    <name evidence="8" type="ORF">TEA_004972</name>
</gene>
<dbReference type="STRING" id="542762.A0A4S4EFJ4"/>
<dbReference type="GO" id="GO:0005524">
    <property type="term" value="F:ATP binding"/>
    <property type="evidence" value="ECO:0007669"/>
    <property type="project" value="UniProtKB-UniRule"/>
</dbReference>
<evidence type="ECO:0000256" key="6">
    <source>
        <dbReference type="PROSITE-ProRule" id="PRU10141"/>
    </source>
</evidence>
<evidence type="ECO:0000256" key="4">
    <source>
        <dbReference type="ARBA" id="ARBA00022777"/>
    </source>
</evidence>
<dbReference type="InterPro" id="IPR017441">
    <property type="entry name" value="Protein_kinase_ATP_BS"/>
</dbReference>
<dbReference type="GO" id="GO:0009506">
    <property type="term" value="C:plasmodesma"/>
    <property type="evidence" value="ECO:0007669"/>
    <property type="project" value="TreeGrafter"/>
</dbReference>
<feature type="domain" description="Protein kinase" evidence="7">
    <location>
        <begin position="5"/>
        <end position="133"/>
    </location>
</feature>
<dbReference type="AlphaFoldDB" id="A0A4S4EFJ4"/>
<dbReference type="PANTHER" id="PTHR27003">
    <property type="entry name" value="OS07G0166700 PROTEIN"/>
    <property type="match status" value="1"/>
</dbReference>
<evidence type="ECO:0000313" key="9">
    <source>
        <dbReference type="Proteomes" id="UP000306102"/>
    </source>
</evidence>
<keyword evidence="9" id="KW-1185">Reference proteome</keyword>
<feature type="binding site" evidence="6">
    <location>
        <position position="34"/>
    </location>
    <ligand>
        <name>ATP</name>
        <dbReference type="ChEBI" id="CHEBI:30616"/>
    </ligand>
</feature>
<reference evidence="8 9" key="1">
    <citation type="journal article" date="2018" name="Proc. Natl. Acad. Sci. U.S.A.">
        <title>Draft genome sequence of Camellia sinensis var. sinensis provides insights into the evolution of the tea genome and tea quality.</title>
        <authorList>
            <person name="Wei C."/>
            <person name="Yang H."/>
            <person name="Wang S."/>
            <person name="Zhao J."/>
            <person name="Liu C."/>
            <person name="Gao L."/>
            <person name="Xia E."/>
            <person name="Lu Y."/>
            <person name="Tai Y."/>
            <person name="She G."/>
            <person name="Sun J."/>
            <person name="Cao H."/>
            <person name="Tong W."/>
            <person name="Gao Q."/>
            <person name="Li Y."/>
            <person name="Deng W."/>
            <person name="Jiang X."/>
            <person name="Wang W."/>
            <person name="Chen Q."/>
            <person name="Zhang S."/>
            <person name="Li H."/>
            <person name="Wu J."/>
            <person name="Wang P."/>
            <person name="Li P."/>
            <person name="Shi C."/>
            <person name="Zheng F."/>
            <person name="Jian J."/>
            <person name="Huang B."/>
            <person name="Shan D."/>
            <person name="Shi M."/>
            <person name="Fang C."/>
            <person name="Yue Y."/>
            <person name="Li F."/>
            <person name="Li D."/>
            <person name="Wei S."/>
            <person name="Han B."/>
            <person name="Jiang C."/>
            <person name="Yin Y."/>
            <person name="Xia T."/>
            <person name="Zhang Z."/>
            <person name="Bennetzen J.L."/>
            <person name="Zhao S."/>
            <person name="Wan X."/>
        </authorList>
    </citation>
    <scope>NUCLEOTIDE SEQUENCE [LARGE SCALE GENOMIC DNA]</scope>
    <source>
        <strain evidence="9">cv. Shuchazao</strain>
        <tissue evidence="8">Leaf</tissue>
    </source>
</reference>
<evidence type="ECO:0000313" key="8">
    <source>
        <dbReference type="EMBL" id="THG14566.1"/>
    </source>
</evidence>
<dbReference type="GO" id="GO:0005886">
    <property type="term" value="C:plasma membrane"/>
    <property type="evidence" value="ECO:0007669"/>
    <property type="project" value="TreeGrafter"/>
</dbReference>
<keyword evidence="5 6" id="KW-0067">ATP-binding</keyword>
<keyword evidence="2" id="KW-0808">Transferase</keyword>
<sequence length="133" mass="15187">MTYKFDDELVIGSGGFGNVYKGLINGEETTVAIKRLNSMSKQGAHEFWIEEMLSKFRHNHLVSFTGYCEEGDEMILVYEYIENGTLLIISTKLILVEIFVTYHGSKDSTFALVLHVDWTTFTRVLSNVSYTEI</sequence>
<accession>A0A4S4EFJ4</accession>
<evidence type="ECO:0000256" key="3">
    <source>
        <dbReference type="ARBA" id="ARBA00022741"/>
    </source>
</evidence>
<dbReference type="SUPFAM" id="SSF56112">
    <property type="entry name" value="Protein kinase-like (PK-like)"/>
    <property type="match status" value="1"/>
</dbReference>
<dbReference type="InterPro" id="IPR011009">
    <property type="entry name" value="Kinase-like_dom_sf"/>
</dbReference>
<dbReference type="Gene3D" id="3.30.200.20">
    <property type="entry name" value="Phosphorylase Kinase, domain 1"/>
    <property type="match status" value="1"/>
</dbReference>
<keyword evidence="4" id="KW-0418">Kinase</keyword>
<evidence type="ECO:0000256" key="1">
    <source>
        <dbReference type="ARBA" id="ARBA00022527"/>
    </source>
</evidence>
<dbReference type="EMBL" id="SDRB02005229">
    <property type="protein sequence ID" value="THG14566.1"/>
    <property type="molecule type" value="Genomic_DNA"/>
</dbReference>
<dbReference type="PANTHER" id="PTHR27003:SF467">
    <property type="entry name" value="PROTEIN KINASE DOMAIN-CONTAINING PROTEIN"/>
    <property type="match status" value="1"/>
</dbReference>
<dbReference type="PROSITE" id="PS00107">
    <property type="entry name" value="PROTEIN_KINASE_ATP"/>
    <property type="match status" value="1"/>
</dbReference>
<evidence type="ECO:0000256" key="2">
    <source>
        <dbReference type="ARBA" id="ARBA00022679"/>
    </source>
</evidence>
<dbReference type="Pfam" id="PF07714">
    <property type="entry name" value="PK_Tyr_Ser-Thr"/>
    <property type="match status" value="1"/>
</dbReference>
<dbReference type="Proteomes" id="UP000306102">
    <property type="component" value="Unassembled WGS sequence"/>
</dbReference>
<evidence type="ECO:0000256" key="5">
    <source>
        <dbReference type="ARBA" id="ARBA00022840"/>
    </source>
</evidence>
<keyword evidence="1" id="KW-0723">Serine/threonine-protein kinase</keyword>
<comment type="caution">
    <text evidence="8">The sequence shown here is derived from an EMBL/GenBank/DDBJ whole genome shotgun (WGS) entry which is preliminary data.</text>
</comment>
<protein>
    <recommendedName>
        <fullName evidence="7">Protein kinase domain-containing protein</fullName>
    </recommendedName>
</protein>
<dbReference type="InterPro" id="IPR001245">
    <property type="entry name" value="Ser-Thr/Tyr_kinase_cat_dom"/>
</dbReference>
<evidence type="ECO:0000259" key="7">
    <source>
        <dbReference type="PROSITE" id="PS50011"/>
    </source>
</evidence>
<dbReference type="InterPro" id="IPR045272">
    <property type="entry name" value="ANXUR1/2-like"/>
</dbReference>
<keyword evidence="3 6" id="KW-0547">Nucleotide-binding</keyword>
<proteinExistence type="predicted"/>